<comment type="function">
    <text evidence="6">Acetyltransferase implicated in the O-acetylation of Nod factors.</text>
</comment>
<dbReference type="PROSITE" id="PS00101">
    <property type="entry name" value="HEXAPEP_TRANSFERASES"/>
    <property type="match status" value="1"/>
</dbReference>
<evidence type="ECO:0000259" key="8">
    <source>
        <dbReference type="SMART" id="SM01266"/>
    </source>
</evidence>
<dbReference type="PANTHER" id="PTHR23416:SF23">
    <property type="entry name" value="ACETYLTRANSFERASE C18B11.09C-RELATED"/>
    <property type="match status" value="1"/>
</dbReference>
<keyword evidence="3 9" id="KW-0808">Transferase</keyword>
<feature type="domain" description="Maltose/galactoside acetyltransferase" evidence="8">
    <location>
        <begin position="40"/>
        <end position="91"/>
    </location>
</feature>
<dbReference type="InterPro" id="IPR001451">
    <property type="entry name" value="Hexapep"/>
</dbReference>
<dbReference type="Gene3D" id="2.160.10.10">
    <property type="entry name" value="Hexapeptide repeat proteins"/>
    <property type="match status" value="1"/>
</dbReference>
<dbReference type="Proteomes" id="UP000032303">
    <property type="component" value="Chromosome 1"/>
</dbReference>
<dbReference type="Pfam" id="PF00132">
    <property type="entry name" value="Hexapep"/>
    <property type="match status" value="1"/>
</dbReference>
<dbReference type="KEGG" id="pgb:H744_1c0279"/>
<evidence type="ECO:0000256" key="3">
    <source>
        <dbReference type="ARBA" id="ARBA00022679"/>
    </source>
</evidence>
<protein>
    <recommendedName>
        <fullName evidence="7">Nodulation protein L</fullName>
    </recommendedName>
</protein>
<evidence type="ECO:0000256" key="2">
    <source>
        <dbReference type="ARBA" id="ARBA00022458"/>
    </source>
</evidence>
<comment type="similarity">
    <text evidence="1">Belongs to the transferase hexapeptide repeat family.</text>
</comment>
<dbReference type="GO" id="GO:0005829">
    <property type="term" value="C:cytosol"/>
    <property type="evidence" value="ECO:0007669"/>
    <property type="project" value="TreeGrafter"/>
</dbReference>
<evidence type="ECO:0000256" key="6">
    <source>
        <dbReference type="ARBA" id="ARBA00055587"/>
    </source>
</evidence>
<dbReference type="SUPFAM" id="SSF51161">
    <property type="entry name" value="Trimeric LpxA-like enzymes"/>
    <property type="match status" value="1"/>
</dbReference>
<dbReference type="STRING" id="658445.H744_1c0279"/>
<dbReference type="GO" id="GO:0016407">
    <property type="term" value="F:acetyltransferase activity"/>
    <property type="evidence" value="ECO:0007669"/>
    <property type="project" value="InterPro"/>
</dbReference>
<dbReference type="InterPro" id="IPR024688">
    <property type="entry name" value="Mac_dom"/>
</dbReference>
<keyword evidence="2" id="KW-0536">Nodulation</keyword>
<dbReference type="HOGENOM" id="CLU_051638_3_0_6"/>
<proteinExistence type="inferred from homology"/>
<evidence type="ECO:0000256" key="1">
    <source>
        <dbReference type="ARBA" id="ARBA00007274"/>
    </source>
</evidence>
<gene>
    <name evidence="9" type="ORF">H744_1c0279</name>
</gene>
<dbReference type="EMBL" id="CP005973">
    <property type="protein sequence ID" value="AJR05304.1"/>
    <property type="molecule type" value="Genomic_DNA"/>
</dbReference>
<dbReference type="CDD" id="cd03357">
    <property type="entry name" value="LbH_MAT_GAT"/>
    <property type="match status" value="1"/>
</dbReference>
<dbReference type="FunFam" id="2.160.10.10:FF:000025">
    <property type="entry name" value="Hexapeptide-repeat containing-acetyltransferase"/>
    <property type="match status" value="1"/>
</dbReference>
<organism evidence="9 10">
    <name type="scientific">Photobacterium gaetbulicola Gung47</name>
    <dbReference type="NCBI Taxonomy" id="658445"/>
    <lineage>
        <taxon>Bacteria</taxon>
        <taxon>Pseudomonadati</taxon>
        <taxon>Pseudomonadota</taxon>
        <taxon>Gammaproteobacteria</taxon>
        <taxon>Vibrionales</taxon>
        <taxon>Vibrionaceae</taxon>
        <taxon>Photobacterium</taxon>
    </lineage>
</organism>
<name>A0A0C5WJN3_9GAMM</name>
<keyword evidence="5" id="KW-0012">Acyltransferase</keyword>
<dbReference type="Pfam" id="PF12464">
    <property type="entry name" value="Mac"/>
    <property type="match status" value="1"/>
</dbReference>
<dbReference type="InterPro" id="IPR051159">
    <property type="entry name" value="Hexapeptide_acetyltransf"/>
</dbReference>
<dbReference type="InterPro" id="IPR011004">
    <property type="entry name" value="Trimer_LpxA-like_sf"/>
</dbReference>
<reference evidence="9 10" key="1">
    <citation type="submission" date="2013-05" db="EMBL/GenBank/DDBJ databases">
        <title>Complete genome sequence of the lipase-producing bacterium Photobacterium gaetbulicola Gung47.</title>
        <authorList>
            <person name="Kim Y.-O."/>
        </authorList>
    </citation>
    <scope>NUCLEOTIDE SEQUENCE [LARGE SCALE GENOMIC DNA]</scope>
    <source>
        <strain evidence="9 10">Gung47</strain>
    </source>
</reference>
<evidence type="ECO:0000256" key="5">
    <source>
        <dbReference type="ARBA" id="ARBA00023315"/>
    </source>
</evidence>
<evidence type="ECO:0000313" key="10">
    <source>
        <dbReference type="Proteomes" id="UP000032303"/>
    </source>
</evidence>
<evidence type="ECO:0000313" key="9">
    <source>
        <dbReference type="EMBL" id="AJR05304.1"/>
    </source>
</evidence>
<keyword evidence="4" id="KW-0677">Repeat</keyword>
<dbReference type="PATRIC" id="fig|658445.3.peg.305"/>
<sequence length="217" mass="23835">MVRCLSIVVTTSNHLTTSSPWSPNVIIITNYYAVPTMTELEKMVNGMDFDGEDPEILAIRDNAYRLKVAINQHPGDAPRKLLEQLLGSFGEDSHILPPFLCEFGKTIHIGSHTFINMGATMLDNAEIHIGNNVLIGPNVQLYTPSHSLDHHSRRRWETFAKPIVIEDDVWIGGHVVVCQGVTIGARSVVAANSTVTEDVPSDTLVGGSPAKIIRFLK</sequence>
<dbReference type="SMART" id="SM01266">
    <property type="entry name" value="Mac"/>
    <property type="match status" value="1"/>
</dbReference>
<evidence type="ECO:0000256" key="7">
    <source>
        <dbReference type="ARBA" id="ARBA00067695"/>
    </source>
</evidence>
<dbReference type="AlphaFoldDB" id="A0A0C5WJN3"/>
<accession>A0A0C5WJN3</accession>
<dbReference type="PANTHER" id="PTHR23416">
    <property type="entry name" value="SIALIC ACID SYNTHASE-RELATED"/>
    <property type="match status" value="1"/>
</dbReference>
<dbReference type="GO" id="GO:0008374">
    <property type="term" value="F:O-acyltransferase activity"/>
    <property type="evidence" value="ECO:0007669"/>
    <property type="project" value="TreeGrafter"/>
</dbReference>
<keyword evidence="10" id="KW-1185">Reference proteome</keyword>
<evidence type="ECO:0000256" key="4">
    <source>
        <dbReference type="ARBA" id="ARBA00022737"/>
    </source>
</evidence>
<dbReference type="InterPro" id="IPR018357">
    <property type="entry name" value="Hexapep_transf_CS"/>
</dbReference>